<evidence type="ECO:0000256" key="7">
    <source>
        <dbReference type="ARBA" id="ARBA00022676"/>
    </source>
</evidence>
<evidence type="ECO:0000256" key="2">
    <source>
        <dbReference type="ARBA" id="ARBA00004477"/>
    </source>
</evidence>
<evidence type="ECO:0000313" key="21">
    <source>
        <dbReference type="Proteomes" id="UP001146120"/>
    </source>
</evidence>
<keyword evidence="13 19" id="KW-1133">Transmembrane helix</keyword>
<evidence type="ECO:0000256" key="17">
    <source>
        <dbReference type="ARBA" id="ARBA00044717"/>
    </source>
</evidence>
<keyword evidence="14 19" id="KW-0472">Membrane</keyword>
<evidence type="ECO:0000256" key="12">
    <source>
        <dbReference type="ARBA" id="ARBA00022842"/>
    </source>
</evidence>
<evidence type="ECO:0000256" key="1">
    <source>
        <dbReference type="ARBA" id="ARBA00001946"/>
    </source>
</evidence>
<keyword evidence="12" id="KW-0460">Magnesium</keyword>
<comment type="function">
    <text evidence="17">UDP-N-acetylglucosamine--dolichyl-phosphate N-acetylglucosaminephosphotransferase that operates in the biosynthetic pathway of dolichol-linked oligosaccharides, the glycan precursors employed in protein asparagine (N)-glycosylation. The assembly of dolichol-linked oligosaccharides begins on the cytosolic side of the endoplasmic reticulum membrane and finishes in its lumen. The sequential addition of sugars to dolichol pyrophosphate produces dolichol-linked oligosaccharides containing fourteen sugars, including two GlcNAcs, nine mannoses and three glucoses. Once assembled, the oligosaccharide is transferred from the lipid to nascent proteins by oligosaccharyltransferases. Catalyzes the initial step of dolichol-linked oligosaccharide biosynthesis, transfering GlcNAc-1-P from cytosolic UDP-GlcNAc onto the carrier lipid dolichyl phosphate (P-dolichol), yielding GlcNAc-P-P-dolichol embedded in the cytoplasmic leaflet of the endoplasmic reticulum membrane.</text>
</comment>
<dbReference type="EC" id="2.7.8.15" evidence="5"/>
<evidence type="ECO:0000256" key="16">
    <source>
        <dbReference type="ARBA" id="ARBA00033238"/>
    </source>
</evidence>
<comment type="cofactor">
    <cofactor evidence="1">
        <name>Mg(2+)</name>
        <dbReference type="ChEBI" id="CHEBI:18420"/>
    </cofactor>
</comment>
<evidence type="ECO:0000256" key="18">
    <source>
        <dbReference type="ARBA" id="ARBA00045078"/>
    </source>
</evidence>
<evidence type="ECO:0000256" key="14">
    <source>
        <dbReference type="ARBA" id="ARBA00023136"/>
    </source>
</evidence>
<evidence type="ECO:0000256" key="9">
    <source>
        <dbReference type="ARBA" id="ARBA00022692"/>
    </source>
</evidence>
<organism evidence="20 21">
    <name type="scientific">Lagenidium giganteum</name>
    <dbReference type="NCBI Taxonomy" id="4803"/>
    <lineage>
        <taxon>Eukaryota</taxon>
        <taxon>Sar</taxon>
        <taxon>Stramenopiles</taxon>
        <taxon>Oomycota</taxon>
        <taxon>Peronosporomycetes</taxon>
        <taxon>Pythiales</taxon>
        <taxon>Pythiaceae</taxon>
    </lineage>
</organism>
<sequence>MPRHATTALDATMATDATAVLPKELQASLTKLVGICVVSYAAVVLLIPIISRRMPAKLTGKDLCKRGTPAGDIPIPEALGIVSGLVYVAALVVTVLTVVDIAEIKGMMAWGIVSILSMILLGFTDDMTDLRWRHKLVYPPLASLPLLLNYAGLMAVVLPKPVRFLFAKDTLLHNVLNPIIPVSDGGEVLELGIIYYVYMGMMAVFCTNAINIYAGVNGLEAGQSFVIGGAVVVQNIVQILRGHDNEHFHYLSLMFMLPYLATTLGLLKHNWYPSRVFVGDTFCYYAGMTFAVAGILGHFSKTLLLFFLPQVLNFIYSLPQLFKIVPCPRHRLPKFNAKTGLLEPSTITPESTRSNYTVINAFLVVFGPMKENHLVMALLAFQLFCCALAFYVRYGLSSYLYDFVH</sequence>
<evidence type="ECO:0000256" key="10">
    <source>
        <dbReference type="ARBA" id="ARBA00022723"/>
    </source>
</evidence>
<comment type="similarity">
    <text evidence="4">Belongs to the glycosyltransferase 4 family.</text>
</comment>
<evidence type="ECO:0000256" key="8">
    <source>
        <dbReference type="ARBA" id="ARBA00022679"/>
    </source>
</evidence>
<feature type="transmembrane region" description="Helical" evidence="19">
    <location>
        <begin position="225"/>
        <end position="242"/>
    </location>
</feature>
<name>A0AAV2YDQ5_9STRA</name>
<keyword evidence="9 19" id="KW-0812">Transmembrane</keyword>
<dbReference type="EMBL" id="DAKRPA010000435">
    <property type="protein sequence ID" value="DAZ92475.1"/>
    <property type="molecule type" value="Genomic_DNA"/>
</dbReference>
<evidence type="ECO:0000256" key="11">
    <source>
        <dbReference type="ARBA" id="ARBA00022824"/>
    </source>
</evidence>
<protein>
    <recommendedName>
        <fullName evidence="6">UDP-N-acetylglucosamine--dolichyl-phosphate N-acetylglucosaminephosphotransferase</fullName>
        <ecNumber evidence="5">2.7.8.15</ecNumber>
    </recommendedName>
    <alternativeName>
        <fullName evidence="15">GlcNAc-1-P transferase</fullName>
    </alternativeName>
    <alternativeName>
        <fullName evidence="16">N-acetylglucosamine-1-phosphate transferase</fullName>
    </alternativeName>
</protein>
<evidence type="ECO:0000256" key="19">
    <source>
        <dbReference type="SAM" id="Phobius"/>
    </source>
</evidence>
<keyword evidence="11" id="KW-0256">Endoplasmic reticulum</keyword>
<feature type="transmembrane region" description="Helical" evidence="19">
    <location>
        <begin position="32"/>
        <end position="51"/>
    </location>
</feature>
<evidence type="ECO:0000313" key="20">
    <source>
        <dbReference type="EMBL" id="DAZ92475.1"/>
    </source>
</evidence>
<dbReference type="GO" id="GO:0005789">
    <property type="term" value="C:endoplasmic reticulum membrane"/>
    <property type="evidence" value="ECO:0007669"/>
    <property type="project" value="UniProtKB-SubCell"/>
</dbReference>
<feature type="transmembrane region" description="Helical" evidence="19">
    <location>
        <begin position="78"/>
        <end position="101"/>
    </location>
</feature>
<dbReference type="InterPro" id="IPR033895">
    <property type="entry name" value="GPT"/>
</dbReference>
<accession>A0AAV2YDQ5</accession>
<feature type="transmembrane region" description="Helical" evidence="19">
    <location>
        <begin position="276"/>
        <end position="297"/>
    </location>
</feature>
<dbReference type="GO" id="GO:0016757">
    <property type="term" value="F:glycosyltransferase activity"/>
    <property type="evidence" value="ECO:0007669"/>
    <property type="project" value="UniProtKB-KW"/>
</dbReference>
<feature type="transmembrane region" description="Helical" evidence="19">
    <location>
        <begin position="374"/>
        <end position="394"/>
    </location>
</feature>
<keyword evidence="7" id="KW-0328">Glycosyltransferase</keyword>
<dbReference type="Pfam" id="PF00953">
    <property type="entry name" value="Glycos_transf_4"/>
    <property type="match status" value="1"/>
</dbReference>
<reference evidence="20" key="2">
    <citation type="journal article" date="2023" name="Microbiol Resour">
        <title>Decontamination and Annotation of the Draft Genome Sequence of the Oomycete Lagenidium giganteum ARSEF 373.</title>
        <authorList>
            <person name="Morgan W.R."/>
            <person name="Tartar A."/>
        </authorList>
    </citation>
    <scope>NUCLEOTIDE SEQUENCE</scope>
    <source>
        <strain evidence="20">ARSEF 373</strain>
    </source>
</reference>
<reference evidence="20" key="1">
    <citation type="submission" date="2022-11" db="EMBL/GenBank/DDBJ databases">
        <authorList>
            <person name="Morgan W.R."/>
            <person name="Tartar A."/>
        </authorList>
    </citation>
    <scope>NUCLEOTIDE SEQUENCE</scope>
    <source>
        <strain evidence="20">ARSEF 373</strain>
    </source>
</reference>
<evidence type="ECO:0000256" key="3">
    <source>
        <dbReference type="ARBA" id="ARBA00004922"/>
    </source>
</evidence>
<dbReference type="Proteomes" id="UP001146120">
    <property type="component" value="Unassembled WGS sequence"/>
</dbReference>
<evidence type="ECO:0000256" key="5">
    <source>
        <dbReference type="ARBA" id="ARBA00013225"/>
    </source>
</evidence>
<dbReference type="InterPro" id="IPR000715">
    <property type="entry name" value="Glycosyl_transferase_4"/>
</dbReference>
<dbReference type="PANTHER" id="PTHR10571">
    <property type="entry name" value="UDP-N-ACETYLGLUCOSAMINE--DOLICHYL-PHOSPHATE N-ACETYLGLUCOSAMINEPHOSPHOTRANSFERASE"/>
    <property type="match status" value="1"/>
</dbReference>
<evidence type="ECO:0000256" key="15">
    <source>
        <dbReference type="ARBA" id="ARBA00029567"/>
    </source>
</evidence>
<proteinExistence type="inferred from homology"/>
<keyword evidence="10" id="KW-0479">Metal-binding</keyword>
<evidence type="ECO:0000256" key="13">
    <source>
        <dbReference type="ARBA" id="ARBA00022989"/>
    </source>
</evidence>
<feature type="transmembrane region" description="Helical" evidence="19">
    <location>
        <begin position="248"/>
        <end position="267"/>
    </location>
</feature>
<keyword evidence="21" id="KW-1185">Reference proteome</keyword>
<evidence type="ECO:0000256" key="4">
    <source>
        <dbReference type="ARBA" id="ARBA00009317"/>
    </source>
</evidence>
<comment type="caution">
    <text evidence="20">The sequence shown here is derived from an EMBL/GenBank/DDBJ whole genome shotgun (WGS) entry which is preliminary data.</text>
</comment>
<keyword evidence="8" id="KW-0808">Transferase</keyword>
<dbReference type="GO" id="GO:0003975">
    <property type="term" value="F:UDP-N-acetylglucosamine-dolichyl-phosphate N-acetylglucosaminephosphotransferase activity"/>
    <property type="evidence" value="ECO:0007669"/>
    <property type="project" value="UniProtKB-EC"/>
</dbReference>
<dbReference type="AlphaFoldDB" id="A0AAV2YDQ5"/>
<dbReference type="CDD" id="cd06855">
    <property type="entry name" value="GT_GPT_euk"/>
    <property type="match status" value="1"/>
</dbReference>
<evidence type="ECO:0000256" key="6">
    <source>
        <dbReference type="ARBA" id="ARBA00017659"/>
    </source>
</evidence>
<comment type="catalytic activity">
    <reaction evidence="18">
        <text>a di-trans,poly-cis-dolichyl phosphate + UDP-N-acetyl-alpha-D-glucosamine = an N-acetyl-alpha-D-glucosaminyl-diphospho-di-trans,poly-cis-dolichol + UMP</text>
        <dbReference type="Rhea" id="RHEA:13289"/>
        <dbReference type="Rhea" id="RHEA-COMP:19498"/>
        <dbReference type="Rhea" id="RHEA-COMP:19507"/>
        <dbReference type="ChEBI" id="CHEBI:57683"/>
        <dbReference type="ChEBI" id="CHEBI:57705"/>
        <dbReference type="ChEBI" id="CHEBI:57865"/>
        <dbReference type="ChEBI" id="CHEBI:58427"/>
        <dbReference type="EC" id="2.7.8.15"/>
    </reaction>
    <physiologicalReaction direction="left-to-right" evidence="18">
        <dbReference type="Rhea" id="RHEA:13290"/>
    </physiologicalReaction>
</comment>
<dbReference type="GO" id="GO:0046872">
    <property type="term" value="F:metal ion binding"/>
    <property type="evidence" value="ECO:0007669"/>
    <property type="project" value="UniProtKB-KW"/>
</dbReference>
<gene>
    <name evidence="20" type="ORF">N0F65_012705</name>
</gene>
<comment type="subcellular location">
    <subcellularLocation>
        <location evidence="2">Endoplasmic reticulum membrane</location>
        <topology evidence="2">Multi-pass membrane protein</topology>
    </subcellularLocation>
</comment>
<dbReference type="PANTHER" id="PTHR10571:SF0">
    <property type="entry name" value="UDP-N-ACETYLGLUCOSAMINE--DOLICHYL-PHOSPHATE N-ACETYLGLUCOSAMINEPHOSPHOTRANSFERASE"/>
    <property type="match status" value="1"/>
</dbReference>
<comment type="pathway">
    <text evidence="3">Protein modification; protein glycosylation.</text>
</comment>
<dbReference type="GO" id="GO:0006488">
    <property type="term" value="P:dolichol-linked oligosaccharide biosynthetic process"/>
    <property type="evidence" value="ECO:0007669"/>
    <property type="project" value="InterPro"/>
</dbReference>
<feature type="transmembrane region" description="Helical" evidence="19">
    <location>
        <begin position="136"/>
        <end position="158"/>
    </location>
</feature>
<feature type="transmembrane region" description="Helical" evidence="19">
    <location>
        <begin position="193"/>
        <end position="213"/>
    </location>
</feature>
<feature type="transmembrane region" description="Helical" evidence="19">
    <location>
        <begin position="107"/>
        <end position="124"/>
    </location>
</feature>